<reference evidence="2" key="1">
    <citation type="journal article" date="2019" name="Int. J. Syst. Evol. Microbiol.">
        <title>The Global Catalogue of Microorganisms (GCM) 10K type strain sequencing project: providing services to taxonomists for standard genome sequencing and annotation.</title>
        <authorList>
            <consortium name="The Broad Institute Genomics Platform"/>
            <consortium name="The Broad Institute Genome Sequencing Center for Infectious Disease"/>
            <person name="Wu L."/>
            <person name="Ma J."/>
        </authorList>
    </citation>
    <scope>NUCLEOTIDE SEQUENCE [LARGE SCALE GENOMIC DNA]</scope>
    <source>
        <strain evidence="2">CGMCC 4.7177</strain>
    </source>
</reference>
<proteinExistence type="predicted"/>
<comment type="caution">
    <text evidence="1">The sequence shown here is derived from an EMBL/GenBank/DDBJ whole genome shotgun (WGS) entry which is preliminary data.</text>
</comment>
<dbReference type="RefSeq" id="WP_381535295.1">
    <property type="nucleotide sequence ID" value="NZ_JBHUGI010000002.1"/>
</dbReference>
<keyword evidence="2" id="KW-1185">Reference proteome</keyword>
<organism evidence="1 2">
    <name type="scientific">Sporosarcina siberiensis</name>
    <dbReference type="NCBI Taxonomy" id="1365606"/>
    <lineage>
        <taxon>Bacteria</taxon>
        <taxon>Bacillati</taxon>
        <taxon>Bacillota</taxon>
        <taxon>Bacilli</taxon>
        <taxon>Bacillales</taxon>
        <taxon>Caryophanaceae</taxon>
        <taxon>Sporosarcina</taxon>
    </lineage>
</organism>
<accession>A0ABW4SBA3</accession>
<evidence type="ECO:0000313" key="2">
    <source>
        <dbReference type="Proteomes" id="UP001597218"/>
    </source>
</evidence>
<dbReference type="Proteomes" id="UP001597218">
    <property type="component" value="Unassembled WGS sequence"/>
</dbReference>
<dbReference type="EMBL" id="JBHUGI010000002">
    <property type="protein sequence ID" value="MFD1926645.1"/>
    <property type="molecule type" value="Genomic_DNA"/>
</dbReference>
<sequence length="264" mass="30974">MEDLKRNLTQELLQDINVKIMDTLSWSLPVHTVMAEYKTVMRTKMDILMKMMLITFKKEQIASIEEIGAILLVEPLFIEDLVSKMQSAHLIEKKKDFFMLTNEGIQQLESGIFSHEPEKDSKKMVYSPCHESFLKENNNSATYIEEKIYRYSKEFADWNVVSIKEDVLLNALRLRGAEATEENSQVVITEIITVSQIQRDLVPCIELRLYNEVEDVFYVRVWNTMLGHWDETVEAVLNEKELKTWREKYIKENTLTNKTPSPKK</sequence>
<name>A0ABW4SBA3_9BACL</name>
<evidence type="ECO:0000313" key="1">
    <source>
        <dbReference type="EMBL" id="MFD1926645.1"/>
    </source>
</evidence>
<protein>
    <submittedName>
        <fullName evidence="1">Uncharacterized protein</fullName>
    </submittedName>
</protein>
<gene>
    <name evidence="1" type="ORF">ACFSFY_00970</name>
</gene>